<evidence type="ECO:0000256" key="3">
    <source>
        <dbReference type="ARBA" id="ARBA00023052"/>
    </source>
</evidence>
<feature type="domain" description="Transketolase-like pyrimidine-binding" evidence="4">
    <location>
        <begin position="340"/>
        <end position="516"/>
    </location>
</feature>
<evidence type="ECO:0000313" key="5">
    <source>
        <dbReference type="EMBL" id="KKM27316.1"/>
    </source>
</evidence>
<dbReference type="Pfam" id="PF00676">
    <property type="entry name" value="E1_dh"/>
    <property type="match status" value="1"/>
</dbReference>
<dbReference type="InterPro" id="IPR001017">
    <property type="entry name" value="DH_E1"/>
</dbReference>
<keyword evidence="3" id="KW-0786">Thiamine pyrophosphate</keyword>
<dbReference type="FunFam" id="3.40.50.970:FF:000001">
    <property type="entry name" value="Pyruvate dehydrogenase E1 beta subunit"/>
    <property type="match status" value="1"/>
</dbReference>
<dbReference type="SUPFAM" id="SSF52518">
    <property type="entry name" value="Thiamin diphosphate-binding fold (THDP-binding)"/>
    <property type="match status" value="2"/>
</dbReference>
<proteinExistence type="predicted"/>
<dbReference type="Pfam" id="PF02780">
    <property type="entry name" value="Transketolase_C"/>
    <property type="match status" value="1"/>
</dbReference>
<gene>
    <name evidence="5" type="ORF">LCGC14_1575930</name>
</gene>
<dbReference type="InterPro" id="IPR005475">
    <property type="entry name" value="Transketolase-like_Pyr-bd"/>
</dbReference>
<dbReference type="InterPro" id="IPR029061">
    <property type="entry name" value="THDP-binding"/>
</dbReference>
<organism evidence="5">
    <name type="scientific">marine sediment metagenome</name>
    <dbReference type="NCBI Taxonomy" id="412755"/>
    <lineage>
        <taxon>unclassified sequences</taxon>
        <taxon>metagenomes</taxon>
        <taxon>ecological metagenomes</taxon>
    </lineage>
</organism>
<dbReference type="InterPro" id="IPR009014">
    <property type="entry name" value="Transketo_C/PFOR_II"/>
</dbReference>
<evidence type="ECO:0000259" key="4">
    <source>
        <dbReference type="SMART" id="SM00861"/>
    </source>
</evidence>
<dbReference type="SUPFAM" id="SSF52922">
    <property type="entry name" value="TK C-terminal domain-like"/>
    <property type="match status" value="1"/>
</dbReference>
<evidence type="ECO:0000256" key="2">
    <source>
        <dbReference type="ARBA" id="ARBA00023002"/>
    </source>
</evidence>
<comment type="caution">
    <text evidence="5">The sequence shown here is derived from an EMBL/GenBank/DDBJ whole genome shotgun (WGS) entry which is preliminary data.</text>
</comment>
<protein>
    <recommendedName>
        <fullName evidence="4">Transketolase-like pyrimidine-binding domain-containing protein</fullName>
    </recommendedName>
</protein>
<dbReference type="AlphaFoldDB" id="A0A0F9IIA1"/>
<dbReference type="InterPro" id="IPR033248">
    <property type="entry name" value="Transketolase_C"/>
</dbReference>
<dbReference type="FunFam" id="3.40.50.920:FF:000001">
    <property type="entry name" value="Pyruvate dehydrogenase E1 beta subunit"/>
    <property type="match status" value="1"/>
</dbReference>
<accession>A0A0F9IIA1</accession>
<dbReference type="Gene3D" id="3.40.50.970">
    <property type="match status" value="2"/>
</dbReference>
<dbReference type="NCBIfam" id="NF006667">
    <property type="entry name" value="PRK09212.1"/>
    <property type="match status" value="1"/>
</dbReference>
<dbReference type="EMBL" id="LAZR01012345">
    <property type="protein sequence ID" value="KKM27316.1"/>
    <property type="molecule type" value="Genomic_DNA"/>
</dbReference>
<dbReference type="CDD" id="cd07036">
    <property type="entry name" value="TPP_PYR_E1-PDHc-beta_like"/>
    <property type="match status" value="1"/>
</dbReference>
<evidence type="ECO:0000256" key="1">
    <source>
        <dbReference type="ARBA" id="ARBA00001964"/>
    </source>
</evidence>
<reference evidence="5" key="1">
    <citation type="journal article" date="2015" name="Nature">
        <title>Complex archaea that bridge the gap between prokaryotes and eukaryotes.</title>
        <authorList>
            <person name="Spang A."/>
            <person name="Saw J.H."/>
            <person name="Jorgensen S.L."/>
            <person name="Zaremba-Niedzwiedzka K."/>
            <person name="Martijn J."/>
            <person name="Lind A.E."/>
            <person name="van Eijk R."/>
            <person name="Schleper C."/>
            <person name="Guy L."/>
            <person name="Ettema T.J."/>
        </authorList>
    </citation>
    <scope>NUCLEOTIDE SEQUENCE</scope>
</reference>
<comment type="cofactor">
    <cofactor evidence="1">
        <name>thiamine diphosphate</name>
        <dbReference type="ChEBI" id="CHEBI:58937"/>
    </cofactor>
</comment>
<dbReference type="PANTHER" id="PTHR43257">
    <property type="entry name" value="PYRUVATE DEHYDROGENASE E1 COMPONENT BETA SUBUNIT"/>
    <property type="match status" value="1"/>
</dbReference>
<name>A0A0F9IIA1_9ZZZZ</name>
<dbReference type="CDD" id="cd02000">
    <property type="entry name" value="TPP_E1_PDC_ADC_BCADC"/>
    <property type="match status" value="1"/>
</dbReference>
<dbReference type="Gene3D" id="3.40.50.920">
    <property type="match status" value="1"/>
</dbReference>
<dbReference type="PANTHER" id="PTHR43257:SF2">
    <property type="entry name" value="PYRUVATE DEHYDROGENASE E1 COMPONENT SUBUNIT BETA"/>
    <property type="match status" value="1"/>
</dbReference>
<keyword evidence="2" id="KW-0560">Oxidoreductase</keyword>
<dbReference type="Pfam" id="PF02779">
    <property type="entry name" value="Transket_pyr"/>
    <property type="match status" value="1"/>
</dbReference>
<dbReference type="GO" id="GO:0016624">
    <property type="term" value="F:oxidoreductase activity, acting on the aldehyde or oxo group of donors, disulfide as acceptor"/>
    <property type="evidence" value="ECO:0007669"/>
    <property type="project" value="InterPro"/>
</dbReference>
<sequence length="666" mass="74713">MKIIDLKSKDRLKDVLQMLYVCRFTDEKMNKLVKQNKGTAFFLSHSGHELIGVLSAFHLQAKKDYFLPYYRDRAVVIALGSDLKDIFAAFLARDSIHHSSGRMMPDHFCDNTLNIPCQSSCVGSQFLQAVGVARALDNDEIVYVSAGDGATSQGDFHEALNFSSIYKLPVLFSIQDNEYAISTTKKEQTAGSIENVFKNYENLKVISVDGSNYLETSNALIEAVKYLREKKGPVLFVSKVPRLGAHSISDDPKKYKTDEILQKELKKDPIPLFENFLLDEKILTQNEIDSIKKESFDFVEKQAEDAQKVDFPKVESVDKKLFKPIEIKEKIDFIKDQEPITIMDALNHALKEEMEINPNILVFGQDVADKKGGVFGITRGISDKFSKKRCFNTPLAESTIIGLAIGLSMTGKIPVCEIQFSDYIWTGMNQLVNELASIYYRSNGEYNCPVVIRIPTGGYIQGGPYHSQSIEAFLAHVPGLKIVAPSNAKDAKMLLKASIKDPNPVVFLEHKAIYRQRNFAATLEPTKDSIIPLGKAEIVHEGEDVTIVCYSMMVMYAVEIAKKLKKEKISVEVIDLRTIVPLDIDTIVNSIKKTSKLLILHEDKKFGGFGAEIASLVSEKAYDYLDAPIKRIGALDIPVPFSKVLEDAYFPSKEKIEKEIRKLVSF</sequence>
<dbReference type="SMART" id="SM00861">
    <property type="entry name" value="Transket_pyr"/>
    <property type="match status" value="1"/>
</dbReference>